<sequence>MLGGDDLRGEEGGRLRSAIGGGGLCSATGGALGFLSSFSPSPEIGDEEGT</sequence>
<evidence type="ECO:0000313" key="3">
    <source>
        <dbReference type="Proteomes" id="UP001187192"/>
    </source>
</evidence>
<dbReference type="Proteomes" id="UP001187192">
    <property type="component" value="Unassembled WGS sequence"/>
</dbReference>
<dbReference type="AlphaFoldDB" id="A0AA88J097"/>
<feature type="compositionally biased region" description="Basic and acidic residues" evidence="1">
    <location>
        <begin position="1"/>
        <end position="14"/>
    </location>
</feature>
<gene>
    <name evidence="2" type="ORF">TIFTF001_028539</name>
</gene>
<dbReference type="EMBL" id="BTGU01000087">
    <property type="protein sequence ID" value="GMN59449.1"/>
    <property type="molecule type" value="Genomic_DNA"/>
</dbReference>
<reference evidence="2" key="1">
    <citation type="submission" date="2023-07" db="EMBL/GenBank/DDBJ databases">
        <title>draft genome sequence of fig (Ficus carica).</title>
        <authorList>
            <person name="Takahashi T."/>
            <person name="Nishimura K."/>
        </authorList>
    </citation>
    <scope>NUCLEOTIDE SEQUENCE</scope>
</reference>
<evidence type="ECO:0000313" key="2">
    <source>
        <dbReference type="EMBL" id="GMN59449.1"/>
    </source>
</evidence>
<protein>
    <submittedName>
        <fullName evidence="2">Uncharacterized protein</fullName>
    </submittedName>
</protein>
<comment type="caution">
    <text evidence="2">The sequence shown here is derived from an EMBL/GenBank/DDBJ whole genome shotgun (WGS) entry which is preliminary data.</text>
</comment>
<organism evidence="2 3">
    <name type="scientific">Ficus carica</name>
    <name type="common">Common fig</name>
    <dbReference type="NCBI Taxonomy" id="3494"/>
    <lineage>
        <taxon>Eukaryota</taxon>
        <taxon>Viridiplantae</taxon>
        <taxon>Streptophyta</taxon>
        <taxon>Embryophyta</taxon>
        <taxon>Tracheophyta</taxon>
        <taxon>Spermatophyta</taxon>
        <taxon>Magnoliopsida</taxon>
        <taxon>eudicotyledons</taxon>
        <taxon>Gunneridae</taxon>
        <taxon>Pentapetalae</taxon>
        <taxon>rosids</taxon>
        <taxon>fabids</taxon>
        <taxon>Rosales</taxon>
        <taxon>Moraceae</taxon>
        <taxon>Ficeae</taxon>
        <taxon>Ficus</taxon>
    </lineage>
</organism>
<feature type="region of interest" description="Disordered" evidence="1">
    <location>
        <begin position="1"/>
        <end position="22"/>
    </location>
</feature>
<proteinExistence type="predicted"/>
<accession>A0AA88J097</accession>
<keyword evidence="3" id="KW-1185">Reference proteome</keyword>
<evidence type="ECO:0000256" key="1">
    <source>
        <dbReference type="SAM" id="MobiDB-lite"/>
    </source>
</evidence>
<name>A0AA88J097_FICCA</name>
<dbReference type="Gramene" id="FCD_00023782-RA">
    <property type="protein sequence ID" value="FCD_00023782-RA:cds"/>
    <property type="gene ID" value="FCD_00023782"/>
</dbReference>